<dbReference type="VEuPathDB" id="FungiDB:ASPZODRAFT_133578"/>
<dbReference type="OrthoDB" id="1924260at2759"/>
<reference evidence="3" key="1">
    <citation type="journal article" date="2017" name="Genome Biol.">
        <title>Comparative genomics reveals high biological diversity and specific adaptations in the industrially and medically important fungal genus Aspergillus.</title>
        <authorList>
            <person name="de Vries R.P."/>
            <person name="Riley R."/>
            <person name="Wiebenga A."/>
            <person name="Aguilar-Osorio G."/>
            <person name="Amillis S."/>
            <person name="Uchima C.A."/>
            <person name="Anderluh G."/>
            <person name="Asadollahi M."/>
            <person name="Askin M."/>
            <person name="Barry K."/>
            <person name="Battaglia E."/>
            <person name="Bayram O."/>
            <person name="Benocci T."/>
            <person name="Braus-Stromeyer S.A."/>
            <person name="Caldana C."/>
            <person name="Canovas D."/>
            <person name="Cerqueira G.C."/>
            <person name="Chen F."/>
            <person name="Chen W."/>
            <person name="Choi C."/>
            <person name="Clum A."/>
            <person name="Dos Santos R.A."/>
            <person name="Damasio A.R."/>
            <person name="Diallinas G."/>
            <person name="Emri T."/>
            <person name="Fekete E."/>
            <person name="Flipphi M."/>
            <person name="Freyberg S."/>
            <person name="Gallo A."/>
            <person name="Gournas C."/>
            <person name="Habgood R."/>
            <person name="Hainaut M."/>
            <person name="Harispe M.L."/>
            <person name="Henrissat B."/>
            <person name="Hilden K.S."/>
            <person name="Hope R."/>
            <person name="Hossain A."/>
            <person name="Karabika E."/>
            <person name="Karaffa L."/>
            <person name="Karanyi Z."/>
            <person name="Krasevec N."/>
            <person name="Kuo A."/>
            <person name="Kusch H."/>
            <person name="LaButti K."/>
            <person name="Lagendijk E.L."/>
            <person name="Lapidus A."/>
            <person name="Levasseur A."/>
            <person name="Lindquist E."/>
            <person name="Lipzen A."/>
            <person name="Logrieco A.F."/>
            <person name="MacCabe A."/>
            <person name="Maekelae M.R."/>
            <person name="Malavazi I."/>
            <person name="Melin P."/>
            <person name="Meyer V."/>
            <person name="Mielnichuk N."/>
            <person name="Miskei M."/>
            <person name="Molnar A.P."/>
            <person name="Mule G."/>
            <person name="Ngan C.Y."/>
            <person name="Orejas M."/>
            <person name="Orosz E."/>
            <person name="Ouedraogo J.P."/>
            <person name="Overkamp K.M."/>
            <person name="Park H.-S."/>
            <person name="Perrone G."/>
            <person name="Piumi F."/>
            <person name="Punt P.J."/>
            <person name="Ram A.F."/>
            <person name="Ramon A."/>
            <person name="Rauscher S."/>
            <person name="Record E."/>
            <person name="Riano-Pachon D.M."/>
            <person name="Robert V."/>
            <person name="Roehrig J."/>
            <person name="Ruller R."/>
            <person name="Salamov A."/>
            <person name="Salih N.S."/>
            <person name="Samson R.A."/>
            <person name="Sandor E."/>
            <person name="Sanguinetti M."/>
            <person name="Schuetze T."/>
            <person name="Sepcic K."/>
            <person name="Shelest E."/>
            <person name="Sherlock G."/>
            <person name="Sophianopoulou V."/>
            <person name="Squina F.M."/>
            <person name="Sun H."/>
            <person name="Susca A."/>
            <person name="Todd R.B."/>
            <person name="Tsang A."/>
            <person name="Unkles S.E."/>
            <person name="van de Wiele N."/>
            <person name="van Rossen-Uffink D."/>
            <person name="Oliveira J.V."/>
            <person name="Vesth T.C."/>
            <person name="Visser J."/>
            <person name="Yu J.-H."/>
            <person name="Zhou M."/>
            <person name="Andersen M.R."/>
            <person name="Archer D.B."/>
            <person name="Baker S.E."/>
            <person name="Benoit I."/>
            <person name="Brakhage A.A."/>
            <person name="Braus G.H."/>
            <person name="Fischer R."/>
            <person name="Frisvad J.C."/>
            <person name="Goldman G.H."/>
            <person name="Houbraken J."/>
            <person name="Oakley B."/>
            <person name="Pocsi I."/>
            <person name="Scazzocchio C."/>
            <person name="Seiboth B."/>
            <person name="vanKuyk P.A."/>
            <person name="Wortman J."/>
            <person name="Dyer P.S."/>
            <person name="Grigoriev I.V."/>
        </authorList>
    </citation>
    <scope>NUCLEOTIDE SEQUENCE [LARGE SCALE GENOMIC DNA]</scope>
    <source>
        <strain evidence="3">CBS 506.65</strain>
    </source>
</reference>
<dbReference type="GeneID" id="34609769"/>
<protein>
    <submittedName>
        <fullName evidence="2">Uncharacterized protein</fullName>
    </submittedName>
</protein>
<evidence type="ECO:0000256" key="1">
    <source>
        <dbReference type="SAM" id="MobiDB-lite"/>
    </source>
</evidence>
<sequence length="557" mass="60834">MDVAAAQEEASSSSSSSSTAAAAVAKPPRAPDLLMSPEIETEIETWHITGVPPFPELLQCPRNGWFGLARSDLRLIHHIIGLSIDLHRRGFSTCTVWAQKMPNFLAIALSNDYVMSSILALSASHLAWITHNQETTQLAYHHRATAFRGLKRAIGAFSKDNSDALLAASILLSWQATEWNDWALLQKGLSTILDAMLPIWKQESDLARFLESQRALAIPAVTAGYPSPQEDPAHLDQTIAALQNVQKQVGHNQEHYRRLEDLLDFVRRFRRDLPMQTPETAFERMQTLRQWLFWLPPAMLRGGDSDMAALPVLAQFFGIGVALDRVVPELGGAYLAPLSIGPADDMYRIVVSRSSSDPFNPEIQHSLALMDLPRHIVAQHKNRLHWSPRPSIDPYSPASSSPYPALHDYGVAPPSTSSPSSTSPTYATYASPGQSPPPVAVPSSPFPVVGNYVTTTTAAAPAAAPSQAYYPPPSPQLLTQLRTTRADLSGYHHHHGQAGTLPRSPVYSPTYVDDMFCGGVPRVDGTPLGSNMGLYHTHSPESHAIPSGGLMTPELWT</sequence>
<dbReference type="PANTHER" id="PTHR47657:SF12">
    <property type="entry name" value="ZN(II)2CYS6 TRANSCRIPTION FACTOR (EUROFUNG)"/>
    <property type="match status" value="1"/>
</dbReference>
<dbReference type="STRING" id="1073090.A0A1L9SF26"/>
<organism evidence="2 3">
    <name type="scientific">Penicilliopsis zonata CBS 506.65</name>
    <dbReference type="NCBI Taxonomy" id="1073090"/>
    <lineage>
        <taxon>Eukaryota</taxon>
        <taxon>Fungi</taxon>
        <taxon>Dikarya</taxon>
        <taxon>Ascomycota</taxon>
        <taxon>Pezizomycotina</taxon>
        <taxon>Eurotiomycetes</taxon>
        <taxon>Eurotiomycetidae</taxon>
        <taxon>Eurotiales</taxon>
        <taxon>Aspergillaceae</taxon>
        <taxon>Penicilliopsis</taxon>
    </lineage>
</organism>
<dbReference type="InterPro" id="IPR021858">
    <property type="entry name" value="Fun_TF"/>
</dbReference>
<accession>A0A1L9SF26</accession>
<feature type="compositionally biased region" description="Low complexity" evidence="1">
    <location>
        <begin position="1"/>
        <end position="23"/>
    </location>
</feature>
<dbReference type="GO" id="GO:0000981">
    <property type="term" value="F:DNA-binding transcription factor activity, RNA polymerase II-specific"/>
    <property type="evidence" value="ECO:0007669"/>
    <property type="project" value="TreeGrafter"/>
</dbReference>
<dbReference type="PANTHER" id="PTHR47657">
    <property type="entry name" value="STEROL REGULATORY ELEMENT-BINDING PROTEIN ECM22"/>
    <property type="match status" value="1"/>
</dbReference>
<name>A0A1L9SF26_9EURO</name>
<proteinExistence type="predicted"/>
<dbReference type="Proteomes" id="UP000184188">
    <property type="component" value="Unassembled WGS sequence"/>
</dbReference>
<dbReference type="AlphaFoldDB" id="A0A1L9SF26"/>
<keyword evidence="3" id="KW-1185">Reference proteome</keyword>
<feature type="region of interest" description="Disordered" evidence="1">
    <location>
        <begin position="406"/>
        <end position="438"/>
    </location>
</feature>
<dbReference type="InterPro" id="IPR052400">
    <property type="entry name" value="Zn2-C6_fungal_TF"/>
</dbReference>
<dbReference type="Pfam" id="PF11951">
    <property type="entry name" value="Fungal_trans_2"/>
    <property type="match status" value="1"/>
</dbReference>
<feature type="region of interest" description="Disordered" evidence="1">
    <location>
        <begin position="1"/>
        <end position="24"/>
    </location>
</feature>
<dbReference type="RefSeq" id="XP_022580223.1">
    <property type="nucleotide sequence ID" value="XM_022723304.1"/>
</dbReference>
<dbReference type="EMBL" id="KV878344">
    <property type="protein sequence ID" value="OJJ45713.1"/>
    <property type="molecule type" value="Genomic_DNA"/>
</dbReference>
<gene>
    <name evidence="2" type="ORF">ASPZODRAFT_133578</name>
</gene>
<evidence type="ECO:0000313" key="3">
    <source>
        <dbReference type="Proteomes" id="UP000184188"/>
    </source>
</evidence>
<evidence type="ECO:0000313" key="2">
    <source>
        <dbReference type="EMBL" id="OJJ45713.1"/>
    </source>
</evidence>
<feature type="compositionally biased region" description="Low complexity" evidence="1">
    <location>
        <begin position="412"/>
        <end position="433"/>
    </location>
</feature>